<keyword evidence="4" id="KW-1133">Transmembrane helix</keyword>
<feature type="region of interest" description="Disordered" evidence="8">
    <location>
        <begin position="56"/>
        <end position="113"/>
    </location>
</feature>
<dbReference type="InterPro" id="IPR007203">
    <property type="entry name" value="ORMDL"/>
</dbReference>
<sequence>MWAKLQEIMLLEHGHTARKTHSNLDIRWCFDCVFLHGRMGPPPTDLEKAFLSGRSTAALSRPHETDRQRGTSHPLRRSRRRCSSQTQARSAGQEREREGTRRGHGPLPRLLQKNPARLDSRYLQLVELHSFCRRRRHLLLARASAPPARGTQSGPRYHWHLTPPSIASPHWLLSRRGETSPRRATNGHGKKEDAGGSDWLAGGKEGSKEGSGDDAGSLPGNPFSAGRGRGAGCCCCGEVPFPGRRGAPEEAASMNVGVAHSEVNPNTRVMNSRGIWLAYSISVAVLHIILLSIPFFSVPVVWTLTNVIHNLAMYWLLHTVKGTPFETPDQGKDRLLTHWEQIDYGTQWTSSRKFLSISPIVLYILTSFYTKYDPVHFVINTTSLLSVLLPKLPLFHGVRIFGINKY</sequence>
<feature type="region of interest" description="Disordered" evidence="8">
    <location>
        <begin position="176"/>
        <end position="222"/>
    </location>
</feature>
<evidence type="ECO:0000256" key="7">
    <source>
        <dbReference type="ARBA" id="ARBA00045896"/>
    </source>
</evidence>
<comment type="subunit">
    <text evidence="6">Ceramide-sensitive subunit of the serine palmitoyltransferase (SPT) complex, which is also composed of SPTLC1, SPTLC2/3 and SPTSSA/B.</text>
</comment>
<dbReference type="GO" id="GO:0090156">
    <property type="term" value="P:intracellular sphingolipid homeostasis"/>
    <property type="evidence" value="ECO:0000318"/>
    <property type="project" value="GO_Central"/>
</dbReference>
<dbReference type="GO" id="GO:0005789">
    <property type="term" value="C:endoplasmic reticulum membrane"/>
    <property type="evidence" value="ECO:0007669"/>
    <property type="project" value="InterPro"/>
</dbReference>
<dbReference type="GO" id="GO:2000303">
    <property type="term" value="P:regulation of ceramide biosynthetic process"/>
    <property type="evidence" value="ECO:0007669"/>
    <property type="project" value="UniProtKB-ARBA"/>
</dbReference>
<name>H9GMB9_ANOCA</name>
<evidence type="ECO:0000256" key="8">
    <source>
        <dbReference type="SAM" id="MobiDB-lite"/>
    </source>
</evidence>
<dbReference type="eggNOG" id="KOG3319">
    <property type="taxonomic scope" value="Eukaryota"/>
</dbReference>
<evidence type="ECO:0000256" key="1">
    <source>
        <dbReference type="ARBA" id="ARBA00004141"/>
    </source>
</evidence>
<reference evidence="9" key="2">
    <citation type="submission" date="2025-08" db="UniProtKB">
        <authorList>
            <consortium name="Ensembl"/>
        </authorList>
    </citation>
    <scope>IDENTIFICATION</scope>
</reference>
<comment type="function">
    <text evidence="7">Plays an essential role in the homeostatic regulation of sphingolipid de novo biosynthesis by modulating the activity of the serine palmitoyltransferase (SPT) in response to ceramide levels. When complexed to SPT, the binding of ceramides to its N-terminus stabilizes a conformation that block SPT substrate entry, hence preventing SPT catalytic activity. Through this mechanism, maintains ceramide levels at sufficient concentrations for the production of complex sphingolipids, but which prevents the accumulation of ceramides to levels that trigger apoptosis.</text>
</comment>
<dbReference type="Bgee" id="ENSACAG00000015457">
    <property type="expression patterns" value="Expressed in ovary and 13 other cell types or tissues"/>
</dbReference>
<keyword evidence="5" id="KW-0472">Membrane</keyword>
<dbReference type="AlphaFoldDB" id="H9GMB9"/>
<evidence type="ECO:0000313" key="9">
    <source>
        <dbReference type="Ensembl" id="ENSACAP00000015178.2"/>
    </source>
</evidence>
<accession>H9GMB9</accession>
<keyword evidence="10" id="KW-1185">Reference proteome</keyword>
<proteinExistence type="inferred from homology"/>
<evidence type="ECO:0000256" key="2">
    <source>
        <dbReference type="ARBA" id="ARBA00007649"/>
    </source>
</evidence>
<evidence type="ECO:0000256" key="5">
    <source>
        <dbReference type="ARBA" id="ARBA00023136"/>
    </source>
</evidence>
<protein>
    <submittedName>
        <fullName evidence="9">ORMDL sphingolipid biosynthesis regulator 2</fullName>
    </submittedName>
</protein>
<feature type="region of interest" description="Disordered" evidence="8">
    <location>
        <begin position="143"/>
        <end position="162"/>
    </location>
</feature>
<dbReference type="STRING" id="28377.ENSACAP00000015178"/>
<dbReference type="GO" id="GO:0006672">
    <property type="term" value="P:ceramide metabolic process"/>
    <property type="evidence" value="ECO:0000318"/>
    <property type="project" value="GO_Central"/>
</dbReference>
<evidence type="ECO:0000256" key="6">
    <source>
        <dbReference type="ARBA" id="ARBA00038646"/>
    </source>
</evidence>
<dbReference type="GO" id="GO:0030148">
    <property type="term" value="P:sphingolipid biosynthetic process"/>
    <property type="evidence" value="ECO:0000318"/>
    <property type="project" value="GO_Central"/>
</dbReference>
<comment type="similarity">
    <text evidence="2">Belongs to the ORM family.</text>
</comment>
<reference evidence="9" key="3">
    <citation type="submission" date="2025-09" db="UniProtKB">
        <authorList>
            <consortium name="Ensembl"/>
        </authorList>
    </citation>
    <scope>IDENTIFICATION</scope>
</reference>
<dbReference type="GO" id="GO:0017059">
    <property type="term" value="C:serine palmitoyltransferase complex"/>
    <property type="evidence" value="ECO:0000318"/>
    <property type="project" value="GO_Central"/>
</dbReference>
<organism evidence="9 10">
    <name type="scientific">Anolis carolinensis</name>
    <name type="common">Green anole</name>
    <name type="synonym">American chameleon</name>
    <dbReference type="NCBI Taxonomy" id="28377"/>
    <lineage>
        <taxon>Eukaryota</taxon>
        <taxon>Metazoa</taxon>
        <taxon>Chordata</taxon>
        <taxon>Craniata</taxon>
        <taxon>Vertebrata</taxon>
        <taxon>Euteleostomi</taxon>
        <taxon>Lepidosauria</taxon>
        <taxon>Squamata</taxon>
        <taxon>Bifurcata</taxon>
        <taxon>Unidentata</taxon>
        <taxon>Episquamata</taxon>
        <taxon>Toxicofera</taxon>
        <taxon>Iguania</taxon>
        <taxon>Dactyloidae</taxon>
        <taxon>Anolis</taxon>
    </lineage>
</organism>
<feature type="compositionally biased region" description="Basic and acidic residues" evidence="8">
    <location>
        <begin position="92"/>
        <end position="101"/>
    </location>
</feature>
<reference evidence="9" key="1">
    <citation type="submission" date="2009-12" db="EMBL/GenBank/DDBJ databases">
        <title>The Genome Sequence of Anolis carolinensis (Green Anole Lizard).</title>
        <authorList>
            <consortium name="The Genome Sequencing Platform"/>
            <person name="Di Palma F."/>
            <person name="Alfoldi J."/>
            <person name="Heiman D."/>
            <person name="Young S."/>
            <person name="Grabherr M."/>
            <person name="Johnson J."/>
            <person name="Lander E.S."/>
            <person name="Lindblad-Toh K."/>
        </authorList>
    </citation>
    <scope>NUCLEOTIDE SEQUENCE [LARGE SCALE GENOMIC DNA]</scope>
    <source>
        <strain evidence="9">JBL SC #1</strain>
    </source>
</reference>
<dbReference type="Ensembl" id="ENSACAT00000015485.3">
    <property type="protein sequence ID" value="ENSACAP00000015178.2"/>
    <property type="gene ID" value="ENSACAG00000015457.3"/>
</dbReference>
<evidence type="ECO:0000256" key="4">
    <source>
        <dbReference type="ARBA" id="ARBA00022989"/>
    </source>
</evidence>
<dbReference type="GeneTree" id="ENSGT00950000183178"/>
<keyword evidence="3" id="KW-0812">Transmembrane</keyword>
<evidence type="ECO:0000313" key="10">
    <source>
        <dbReference type="Proteomes" id="UP000001646"/>
    </source>
</evidence>
<dbReference type="InParanoid" id="H9GMB9"/>
<dbReference type="Proteomes" id="UP000001646">
    <property type="component" value="Unplaced"/>
</dbReference>
<dbReference type="HOGENOM" id="CLU_072117_3_0_1"/>
<evidence type="ECO:0000256" key="3">
    <source>
        <dbReference type="ARBA" id="ARBA00022692"/>
    </source>
</evidence>
<dbReference type="PANTHER" id="PTHR12665">
    <property type="entry name" value="ORMDL PROTEINS"/>
    <property type="match status" value="1"/>
</dbReference>
<gene>
    <name evidence="9" type="primary">ORMDL2</name>
</gene>
<dbReference type="Pfam" id="PF04061">
    <property type="entry name" value="ORMDL"/>
    <property type="match status" value="1"/>
</dbReference>
<comment type="subcellular location">
    <subcellularLocation>
        <location evidence="1">Membrane</location>
        <topology evidence="1">Multi-pass membrane protein</topology>
    </subcellularLocation>
</comment>